<proteinExistence type="predicted"/>
<sequence>MEESTGRSSGGAEERRMQVPHSKRSRARRAQRRGGAGVRYATHAQDLEQLIQERREAIHSAATISASPPASDSETEHSQPPSDRPATPDRLSELSLVGGPICHARYSG</sequence>
<keyword evidence="3" id="KW-1185">Reference proteome</keyword>
<evidence type="ECO:0000256" key="1">
    <source>
        <dbReference type="SAM" id="MobiDB-lite"/>
    </source>
</evidence>
<protein>
    <submittedName>
        <fullName evidence="2">Uncharacterized protein</fullName>
    </submittedName>
</protein>
<dbReference type="EMBL" id="JANPWB010000009">
    <property type="protein sequence ID" value="KAJ1159292.1"/>
    <property type="molecule type" value="Genomic_DNA"/>
</dbReference>
<accession>A0AAV7S5U0</accession>
<reference evidence="2" key="1">
    <citation type="journal article" date="2022" name="bioRxiv">
        <title>Sequencing and chromosome-scale assembly of the giantPleurodeles waltlgenome.</title>
        <authorList>
            <person name="Brown T."/>
            <person name="Elewa A."/>
            <person name="Iarovenko S."/>
            <person name="Subramanian E."/>
            <person name="Araus A.J."/>
            <person name="Petzold A."/>
            <person name="Susuki M."/>
            <person name="Suzuki K.-i.T."/>
            <person name="Hayashi T."/>
            <person name="Toyoda A."/>
            <person name="Oliveira C."/>
            <person name="Osipova E."/>
            <person name="Leigh N.D."/>
            <person name="Simon A."/>
            <person name="Yun M.H."/>
        </authorList>
    </citation>
    <scope>NUCLEOTIDE SEQUENCE</scope>
    <source>
        <strain evidence="2">20211129_DDA</strain>
        <tissue evidence="2">Liver</tissue>
    </source>
</reference>
<feature type="region of interest" description="Disordered" evidence="1">
    <location>
        <begin position="57"/>
        <end position="108"/>
    </location>
</feature>
<feature type="compositionally biased region" description="Basic residues" evidence="1">
    <location>
        <begin position="21"/>
        <end position="32"/>
    </location>
</feature>
<gene>
    <name evidence="2" type="ORF">NDU88_011959</name>
</gene>
<dbReference type="AlphaFoldDB" id="A0AAV7S5U0"/>
<name>A0AAV7S5U0_PLEWA</name>
<dbReference type="Proteomes" id="UP001066276">
    <property type="component" value="Chromosome 5"/>
</dbReference>
<evidence type="ECO:0000313" key="2">
    <source>
        <dbReference type="EMBL" id="KAJ1159292.1"/>
    </source>
</evidence>
<comment type="caution">
    <text evidence="2">The sequence shown here is derived from an EMBL/GenBank/DDBJ whole genome shotgun (WGS) entry which is preliminary data.</text>
</comment>
<evidence type="ECO:0000313" key="3">
    <source>
        <dbReference type="Proteomes" id="UP001066276"/>
    </source>
</evidence>
<feature type="compositionally biased region" description="Low complexity" evidence="1">
    <location>
        <begin position="59"/>
        <end position="72"/>
    </location>
</feature>
<organism evidence="2 3">
    <name type="scientific">Pleurodeles waltl</name>
    <name type="common">Iberian ribbed newt</name>
    <dbReference type="NCBI Taxonomy" id="8319"/>
    <lineage>
        <taxon>Eukaryota</taxon>
        <taxon>Metazoa</taxon>
        <taxon>Chordata</taxon>
        <taxon>Craniata</taxon>
        <taxon>Vertebrata</taxon>
        <taxon>Euteleostomi</taxon>
        <taxon>Amphibia</taxon>
        <taxon>Batrachia</taxon>
        <taxon>Caudata</taxon>
        <taxon>Salamandroidea</taxon>
        <taxon>Salamandridae</taxon>
        <taxon>Pleurodelinae</taxon>
        <taxon>Pleurodeles</taxon>
    </lineage>
</organism>
<feature type="region of interest" description="Disordered" evidence="1">
    <location>
        <begin position="1"/>
        <end position="43"/>
    </location>
</feature>